<sequence length="335" mass="37641">MTDSTDKVSFYPLSPSKVLPAVFGALNFLLLLTHIFLSFIRYKWNHFGFMISWACIVWIAGFVCREVSVFYKDNLSLYIAQYILILAGPVVYAAAEYFILGRLLAYLPYHTPINPGRVLSTFLLLSGAVEGLTAGGASTLANSADEGKSDLRNSGLNLIKAALILQLVVEGSFLSMVVMVERRCRKAGHFIARIRTVCYVLYVTSSMVLVRCIFRAVQGFQEAACPIDNPSCSVTDHAEWFLWVFEVANITVFSLILVLFPPGRYLPRDPKIYLDPVDGQTERIGPGFSKAMRRNFFATVVDPFDCVGMIRRKNREEQVDKYWEKENPVAAVKQT</sequence>
<keyword evidence="7" id="KW-1185">Reference proteome</keyword>
<dbReference type="GO" id="GO:0016020">
    <property type="term" value="C:membrane"/>
    <property type="evidence" value="ECO:0007669"/>
    <property type="project" value="UniProtKB-SubCell"/>
</dbReference>
<feature type="transmembrane region" description="Helical" evidence="5">
    <location>
        <begin position="47"/>
        <end position="71"/>
    </location>
</feature>
<gene>
    <name evidence="6" type="ORF">OHK93_004384</name>
</gene>
<feature type="transmembrane region" description="Helical" evidence="5">
    <location>
        <begin position="121"/>
        <end position="141"/>
    </location>
</feature>
<dbReference type="EMBL" id="JAPUFD010000020">
    <property type="protein sequence ID" value="MDI1492603.1"/>
    <property type="molecule type" value="Genomic_DNA"/>
</dbReference>
<evidence type="ECO:0000313" key="7">
    <source>
        <dbReference type="Proteomes" id="UP001161017"/>
    </source>
</evidence>
<dbReference type="AlphaFoldDB" id="A0AA43TYF5"/>
<dbReference type="PANTHER" id="PTHR31465:SF13">
    <property type="entry name" value="RTA1 DOMAIN PROTEIN-RELATED"/>
    <property type="match status" value="1"/>
</dbReference>
<feature type="transmembrane region" description="Helical" evidence="5">
    <location>
        <begin position="20"/>
        <end position="40"/>
    </location>
</feature>
<keyword evidence="3 5" id="KW-1133">Transmembrane helix</keyword>
<dbReference type="Pfam" id="PF04479">
    <property type="entry name" value="RTA1"/>
    <property type="match status" value="1"/>
</dbReference>
<evidence type="ECO:0000256" key="5">
    <source>
        <dbReference type="SAM" id="Phobius"/>
    </source>
</evidence>
<comment type="subcellular location">
    <subcellularLocation>
        <location evidence="1">Membrane</location>
        <topology evidence="1">Multi-pass membrane protein</topology>
    </subcellularLocation>
</comment>
<keyword evidence="2 5" id="KW-0812">Transmembrane</keyword>
<accession>A0AA43TYF5</accession>
<evidence type="ECO:0000256" key="4">
    <source>
        <dbReference type="ARBA" id="ARBA00023136"/>
    </source>
</evidence>
<dbReference type="Proteomes" id="UP001161017">
    <property type="component" value="Unassembled WGS sequence"/>
</dbReference>
<feature type="transmembrane region" description="Helical" evidence="5">
    <location>
        <begin position="240"/>
        <end position="260"/>
    </location>
</feature>
<comment type="caution">
    <text evidence="6">The sequence shown here is derived from an EMBL/GenBank/DDBJ whole genome shotgun (WGS) entry which is preliminary data.</text>
</comment>
<evidence type="ECO:0000256" key="3">
    <source>
        <dbReference type="ARBA" id="ARBA00022989"/>
    </source>
</evidence>
<proteinExistence type="predicted"/>
<feature type="transmembrane region" description="Helical" evidence="5">
    <location>
        <begin position="77"/>
        <end position="100"/>
    </location>
</feature>
<evidence type="ECO:0008006" key="8">
    <source>
        <dbReference type="Google" id="ProtNLM"/>
    </source>
</evidence>
<reference evidence="6" key="1">
    <citation type="journal article" date="2023" name="Genome Biol. Evol.">
        <title>First Whole Genome Sequence and Flow Cytometry Genome Size Data for the Lichen-Forming Fungus Ramalina farinacea (Ascomycota).</title>
        <authorList>
            <person name="Llewellyn T."/>
            <person name="Mian S."/>
            <person name="Hill R."/>
            <person name="Leitch I.J."/>
            <person name="Gaya E."/>
        </authorList>
    </citation>
    <scope>NUCLEOTIDE SEQUENCE</scope>
    <source>
        <strain evidence="6">LIQ254RAFAR</strain>
    </source>
</reference>
<dbReference type="PANTHER" id="PTHR31465">
    <property type="entry name" value="PROTEIN RTA1-RELATED"/>
    <property type="match status" value="1"/>
</dbReference>
<protein>
    <recommendedName>
        <fullName evidence="8">RTA1 domain protein</fullName>
    </recommendedName>
</protein>
<keyword evidence="4 5" id="KW-0472">Membrane</keyword>
<evidence type="ECO:0000256" key="1">
    <source>
        <dbReference type="ARBA" id="ARBA00004141"/>
    </source>
</evidence>
<name>A0AA43TYF5_9LECA</name>
<evidence type="ECO:0000256" key="2">
    <source>
        <dbReference type="ARBA" id="ARBA00022692"/>
    </source>
</evidence>
<organism evidence="6 7">
    <name type="scientific">Ramalina farinacea</name>
    <dbReference type="NCBI Taxonomy" id="258253"/>
    <lineage>
        <taxon>Eukaryota</taxon>
        <taxon>Fungi</taxon>
        <taxon>Dikarya</taxon>
        <taxon>Ascomycota</taxon>
        <taxon>Pezizomycotina</taxon>
        <taxon>Lecanoromycetes</taxon>
        <taxon>OSLEUM clade</taxon>
        <taxon>Lecanoromycetidae</taxon>
        <taxon>Lecanorales</taxon>
        <taxon>Lecanorineae</taxon>
        <taxon>Ramalinaceae</taxon>
        <taxon>Ramalina</taxon>
    </lineage>
</organism>
<feature type="transmembrane region" description="Helical" evidence="5">
    <location>
        <begin position="161"/>
        <end position="180"/>
    </location>
</feature>
<evidence type="ECO:0000313" key="6">
    <source>
        <dbReference type="EMBL" id="MDI1492603.1"/>
    </source>
</evidence>
<feature type="transmembrane region" description="Helical" evidence="5">
    <location>
        <begin position="200"/>
        <end position="220"/>
    </location>
</feature>
<dbReference type="InterPro" id="IPR007568">
    <property type="entry name" value="RTA1"/>
</dbReference>